<proteinExistence type="predicted"/>
<protein>
    <submittedName>
        <fullName evidence="1">(rape) hypothetical protein</fullName>
    </submittedName>
</protein>
<accession>A0A817ARN5</accession>
<sequence length="127" mass="14610">MFCLSVSVLPSGSCLRRWISSSDHRPALPPGSDGSHSVDFAGFCLRETMSSWNRSRRHRSIYDSVLRYPPVLAFGLSLCEDWFFCGSSSSSVEFRRLLWFRWKEVVLRLDPCLIDRRAIVHVEDDVP</sequence>
<name>A0A817ARN5_BRANA</name>
<reference evidence="1" key="1">
    <citation type="submission" date="2021-01" db="EMBL/GenBank/DDBJ databases">
        <authorList>
            <consortium name="Genoscope - CEA"/>
            <person name="William W."/>
        </authorList>
    </citation>
    <scope>NUCLEOTIDE SEQUENCE</scope>
</reference>
<dbReference type="EMBL" id="HG994358">
    <property type="protein sequence ID" value="CAF2272929.1"/>
    <property type="molecule type" value="Genomic_DNA"/>
</dbReference>
<evidence type="ECO:0000313" key="1">
    <source>
        <dbReference type="EMBL" id="CAF2272929.1"/>
    </source>
</evidence>
<gene>
    <name evidence="1" type="ORF">DARMORV10_A04P12370.1</name>
</gene>
<organism evidence="1">
    <name type="scientific">Brassica napus</name>
    <name type="common">Rape</name>
    <dbReference type="NCBI Taxonomy" id="3708"/>
    <lineage>
        <taxon>Eukaryota</taxon>
        <taxon>Viridiplantae</taxon>
        <taxon>Streptophyta</taxon>
        <taxon>Embryophyta</taxon>
        <taxon>Tracheophyta</taxon>
        <taxon>Spermatophyta</taxon>
        <taxon>Magnoliopsida</taxon>
        <taxon>eudicotyledons</taxon>
        <taxon>Gunneridae</taxon>
        <taxon>Pentapetalae</taxon>
        <taxon>rosids</taxon>
        <taxon>malvids</taxon>
        <taxon>Brassicales</taxon>
        <taxon>Brassicaceae</taxon>
        <taxon>Brassiceae</taxon>
        <taxon>Brassica</taxon>
    </lineage>
</organism>
<dbReference type="Proteomes" id="UP001295469">
    <property type="component" value="Chromosome A04"/>
</dbReference>
<dbReference type="AlphaFoldDB" id="A0A817ARN5"/>